<keyword evidence="4" id="KW-1185">Reference proteome</keyword>
<evidence type="ECO:0000259" key="2">
    <source>
        <dbReference type="PROSITE" id="PS51485"/>
    </source>
</evidence>
<gene>
    <name evidence="3" type="ORF">C3L33_16210</name>
</gene>
<dbReference type="AlphaFoldDB" id="A0A6A4L1E8"/>
<feature type="chain" id="PRO_5025678968" description="Phytocyanin domain-containing protein" evidence="1">
    <location>
        <begin position="28"/>
        <end position="226"/>
    </location>
</feature>
<dbReference type="InterPro" id="IPR003245">
    <property type="entry name" value="Phytocyanin_dom"/>
</dbReference>
<feature type="non-terminal residue" evidence="3">
    <location>
        <position position="1"/>
    </location>
</feature>
<evidence type="ECO:0000313" key="4">
    <source>
        <dbReference type="Proteomes" id="UP000428333"/>
    </source>
</evidence>
<dbReference type="InterPro" id="IPR008972">
    <property type="entry name" value="Cupredoxin"/>
</dbReference>
<feature type="domain" description="Phytocyanin" evidence="2">
    <location>
        <begin position="28"/>
        <end position="132"/>
    </location>
</feature>
<name>A0A6A4L1E8_9ERIC</name>
<dbReference type="PROSITE" id="PS51485">
    <property type="entry name" value="PHYTOCYANIN"/>
    <property type="match status" value="1"/>
</dbReference>
<proteinExistence type="predicted"/>
<dbReference type="PANTHER" id="PTHR33021">
    <property type="entry name" value="BLUE COPPER PROTEIN"/>
    <property type="match status" value="1"/>
</dbReference>
<dbReference type="OrthoDB" id="782862at2759"/>
<evidence type="ECO:0000313" key="3">
    <source>
        <dbReference type="EMBL" id="KAE9451890.1"/>
    </source>
</evidence>
<dbReference type="InterPro" id="IPR039391">
    <property type="entry name" value="Phytocyanin-like"/>
</dbReference>
<dbReference type="GO" id="GO:0009055">
    <property type="term" value="F:electron transfer activity"/>
    <property type="evidence" value="ECO:0007669"/>
    <property type="project" value="InterPro"/>
</dbReference>
<dbReference type="Gene3D" id="2.60.40.420">
    <property type="entry name" value="Cupredoxins - blue copper proteins"/>
    <property type="match status" value="1"/>
</dbReference>
<feature type="signal peptide" evidence="1">
    <location>
        <begin position="1"/>
        <end position="27"/>
    </location>
</feature>
<accession>A0A6A4L1E8</accession>
<protein>
    <recommendedName>
        <fullName evidence="2">Phytocyanin domain-containing protein</fullName>
    </recommendedName>
</protein>
<evidence type="ECO:0000256" key="1">
    <source>
        <dbReference type="SAM" id="SignalP"/>
    </source>
</evidence>
<reference evidence="3 4" key="1">
    <citation type="journal article" date="2019" name="Genome Biol. Evol.">
        <title>The Rhododendron genome and chromosomal organization provide insight into shared whole-genome duplications across the heath family (Ericaceae).</title>
        <authorList>
            <person name="Soza V.L."/>
            <person name="Lindsley D."/>
            <person name="Waalkes A."/>
            <person name="Ramage E."/>
            <person name="Patwardhan R.P."/>
            <person name="Burton J.N."/>
            <person name="Adey A."/>
            <person name="Kumar A."/>
            <person name="Qiu R."/>
            <person name="Shendure J."/>
            <person name="Hall B."/>
        </authorList>
    </citation>
    <scope>NUCLEOTIDE SEQUENCE [LARGE SCALE GENOMIC DNA]</scope>
    <source>
        <strain evidence="3">RSF 1966-606</strain>
    </source>
</reference>
<dbReference type="SUPFAM" id="SSF49503">
    <property type="entry name" value="Cupredoxins"/>
    <property type="match status" value="1"/>
</dbReference>
<dbReference type="PANTHER" id="PTHR33021:SF44">
    <property type="entry name" value="EARLY NODULIN-LIKE PROTEIN 8"/>
    <property type="match status" value="1"/>
</dbReference>
<organism evidence="3 4">
    <name type="scientific">Rhododendron williamsianum</name>
    <dbReference type="NCBI Taxonomy" id="262921"/>
    <lineage>
        <taxon>Eukaryota</taxon>
        <taxon>Viridiplantae</taxon>
        <taxon>Streptophyta</taxon>
        <taxon>Embryophyta</taxon>
        <taxon>Tracheophyta</taxon>
        <taxon>Spermatophyta</taxon>
        <taxon>Magnoliopsida</taxon>
        <taxon>eudicotyledons</taxon>
        <taxon>Gunneridae</taxon>
        <taxon>Pentapetalae</taxon>
        <taxon>asterids</taxon>
        <taxon>Ericales</taxon>
        <taxon>Ericaceae</taxon>
        <taxon>Ericoideae</taxon>
        <taxon>Rhodoreae</taxon>
        <taxon>Rhododendron</taxon>
    </lineage>
</organism>
<sequence length="226" mass="24316">MGIITSPKYQFLCALLFLLSLQTEVFGTQYQVGNLNCWGVPPAGYEYVYVNYSNYNTFNPGDSLFFLFPPSQDSVLLVTAEAYATCNTANPIWSSNTGNSVFNINSTGVYYFISGVPNNCRSNEKLQVCVPSNGTCATYTAPLPLLSPASAPAPAPAPSQLRSTSSAPSFSPSWSPSFPPPSWSPKSSPSYSALSPMIRSWSSMISRPIVVVSATLGLLVWASVME</sequence>
<dbReference type="EMBL" id="QEFC01002470">
    <property type="protein sequence ID" value="KAE9451890.1"/>
    <property type="molecule type" value="Genomic_DNA"/>
</dbReference>
<dbReference type="Pfam" id="PF02298">
    <property type="entry name" value="Cu_bind_like"/>
    <property type="match status" value="1"/>
</dbReference>
<comment type="caution">
    <text evidence="3">The sequence shown here is derived from an EMBL/GenBank/DDBJ whole genome shotgun (WGS) entry which is preliminary data.</text>
</comment>
<keyword evidence="1" id="KW-0732">Signal</keyword>
<dbReference type="Proteomes" id="UP000428333">
    <property type="component" value="Linkage Group LG09"/>
</dbReference>
<dbReference type="GO" id="GO:0005886">
    <property type="term" value="C:plasma membrane"/>
    <property type="evidence" value="ECO:0007669"/>
    <property type="project" value="TreeGrafter"/>
</dbReference>